<name>A0ABW9BZ21_9BURK</name>
<comment type="caution">
    <text evidence="1">The sequence shown here is derived from an EMBL/GenBank/DDBJ whole genome shotgun (WGS) entry which is preliminary data.</text>
</comment>
<reference evidence="1 2" key="1">
    <citation type="journal article" date="2024" name="Chem. Sci.">
        <title>Discovery of megapolipeptins by genome mining of a Burkholderiales bacteria collection.</title>
        <authorList>
            <person name="Paulo B.S."/>
            <person name="Recchia M.J.J."/>
            <person name="Lee S."/>
            <person name="Fergusson C.H."/>
            <person name="Romanowski S.B."/>
            <person name="Hernandez A."/>
            <person name="Krull N."/>
            <person name="Liu D.Y."/>
            <person name="Cavanagh H."/>
            <person name="Bos A."/>
            <person name="Gray C.A."/>
            <person name="Murphy B.T."/>
            <person name="Linington R.G."/>
            <person name="Eustaquio A.S."/>
        </authorList>
    </citation>
    <scope>NUCLEOTIDE SEQUENCE [LARGE SCALE GENOMIC DNA]</scope>
    <source>
        <strain evidence="1 2">RL17-379-BIB-C</strain>
    </source>
</reference>
<protein>
    <submittedName>
        <fullName evidence="1">Uncharacterized protein</fullName>
    </submittedName>
</protein>
<keyword evidence="2" id="KW-1185">Reference proteome</keyword>
<evidence type="ECO:0000313" key="2">
    <source>
        <dbReference type="Proteomes" id="UP001629288"/>
    </source>
</evidence>
<dbReference type="EMBL" id="JAQQDH010000002">
    <property type="protein sequence ID" value="MFM0443624.1"/>
    <property type="molecule type" value="Genomic_DNA"/>
</dbReference>
<accession>A0ABW9BZ21</accession>
<sequence>MIKLTKRALLDRALSHHEQRLVASKIAELGDAKMTISSHGYRFGVDETILAAATRGAKGYTKNSRTSPAIAVMEVVLAANRDYNKAVKPYVDDMRNRYGRLTIKQLGRMVTAAGDASEFKAVWGHNDARKFEILKALLKTFSPRLGQVDTPANDFMVISAWAKTAHPSTRATDPVGRIKDIGIATFQHLRMNFGADTVKPDLRVKHVLEREFDLRLSDQDSILAVERMAEIVKRSPLLIDQMFVKYGSGYYYRTESAAVRETVRHIVRNLKTMNSPIERIAEATGWSTRDVEGA</sequence>
<organism evidence="1 2">
    <name type="scientific">Paraburkholderia strydomiana</name>
    <dbReference type="NCBI Taxonomy" id="1245417"/>
    <lineage>
        <taxon>Bacteria</taxon>
        <taxon>Pseudomonadati</taxon>
        <taxon>Pseudomonadota</taxon>
        <taxon>Betaproteobacteria</taxon>
        <taxon>Burkholderiales</taxon>
        <taxon>Burkholderiaceae</taxon>
        <taxon>Paraburkholderia</taxon>
    </lineage>
</organism>
<dbReference type="RefSeq" id="WP_408128221.1">
    <property type="nucleotide sequence ID" value="NZ_JAQQDH010000002.1"/>
</dbReference>
<gene>
    <name evidence="1" type="ORF">PQR00_08480</name>
</gene>
<proteinExistence type="predicted"/>
<dbReference type="Proteomes" id="UP001629288">
    <property type="component" value="Unassembled WGS sequence"/>
</dbReference>
<evidence type="ECO:0000313" key="1">
    <source>
        <dbReference type="EMBL" id="MFM0443624.1"/>
    </source>
</evidence>